<comment type="caution">
    <text evidence="3">The sequence shown here is derived from an EMBL/GenBank/DDBJ whole genome shotgun (WGS) entry which is preliminary data.</text>
</comment>
<evidence type="ECO:0000256" key="1">
    <source>
        <dbReference type="ARBA" id="ARBA00023172"/>
    </source>
</evidence>
<dbReference type="GO" id="GO:0015074">
    <property type="term" value="P:DNA integration"/>
    <property type="evidence" value="ECO:0007669"/>
    <property type="project" value="InterPro"/>
</dbReference>
<keyword evidence="4" id="KW-1185">Reference proteome</keyword>
<dbReference type="Pfam" id="PF00589">
    <property type="entry name" value="Phage_integrase"/>
    <property type="match status" value="1"/>
</dbReference>
<proteinExistence type="predicted"/>
<reference evidence="3 4" key="1">
    <citation type="submission" date="2019-11" db="EMBL/GenBank/DDBJ databases">
        <authorList>
            <person name="Li X.-J."/>
            <person name="Feng X.-M."/>
        </authorList>
    </citation>
    <scope>NUCLEOTIDE SEQUENCE [LARGE SCALE GENOMIC DNA]</scope>
    <source>
        <strain evidence="3 4">XMNu-373</strain>
    </source>
</reference>
<dbReference type="PANTHER" id="PTHR30349:SF64">
    <property type="entry name" value="PROPHAGE INTEGRASE INTD-RELATED"/>
    <property type="match status" value="1"/>
</dbReference>
<evidence type="ECO:0000313" key="3">
    <source>
        <dbReference type="EMBL" id="NDL60838.1"/>
    </source>
</evidence>
<dbReference type="PANTHER" id="PTHR30349">
    <property type="entry name" value="PHAGE INTEGRASE-RELATED"/>
    <property type="match status" value="1"/>
</dbReference>
<dbReference type="GO" id="GO:0006310">
    <property type="term" value="P:DNA recombination"/>
    <property type="evidence" value="ECO:0007669"/>
    <property type="project" value="UniProtKB-KW"/>
</dbReference>
<dbReference type="Proteomes" id="UP000460435">
    <property type="component" value="Unassembled WGS sequence"/>
</dbReference>
<organism evidence="3 4">
    <name type="scientific">Phytoactinopolyspora mesophila</name>
    <dbReference type="NCBI Taxonomy" id="2650750"/>
    <lineage>
        <taxon>Bacteria</taxon>
        <taxon>Bacillati</taxon>
        <taxon>Actinomycetota</taxon>
        <taxon>Actinomycetes</taxon>
        <taxon>Jiangellales</taxon>
        <taxon>Jiangellaceae</taxon>
        <taxon>Phytoactinopolyspora</taxon>
    </lineage>
</organism>
<gene>
    <name evidence="3" type="ORF">F7O44_27555</name>
</gene>
<evidence type="ECO:0000259" key="2">
    <source>
        <dbReference type="PROSITE" id="PS51898"/>
    </source>
</evidence>
<dbReference type="Gene3D" id="1.10.443.10">
    <property type="entry name" value="Intergrase catalytic core"/>
    <property type="match status" value="1"/>
</dbReference>
<dbReference type="SUPFAM" id="SSF56349">
    <property type="entry name" value="DNA breaking-rejoining enzymes"/>
    <property type="match status" value="1"/>
</dbReference>
<keyword evidence="1" id="KW-0233">DNA recombination</keyword>
<feature type="domain" description="Tyr recombinase" evidence="2">
    <location>
        <begin position="234"/>
        <end position="444"/>
    </location>
</feature>
<accession>A0A7K3MEK6</accession>
<dbReference type="EMBL" id="WLZY01000015">
    <property type="protein sequence ID" value="NDL60838.1"/>
    <property type="molecule type" value="Genomic_DNA"/>
</dbReference>
<evidence type="ECO:0000313" key="4">
    <source>
        <dbReference type="Proteomes" id="UP000460435"/>
    </source>
</evidence>
<dbReference type="PROSITE" id="PS51898">
    <property type="entry name" value="TYR_RECOMBINASE"/>
    <property type="match status" value="1"/>
</dbReference>
<name>A0A7K3MEK6_9ACTN</name>
<dbReference type="InterPro" id="IPR050090">
    <property type="entry name" value="Tyrosine_recombinase_XerCD"/>
</dbReference>
<dbReference type="InterPro" id="IPR011010">
    <property type="entry name" value="DNA_brk_join_enz"/>
</dbReference>
<dbReference type="AlphaFoldDB" id="A0A7K3MEK6"/>
<sequence>MLTSYNARVWKTTVRKGTRVTTYYVRWGVDGRAFNRSFRKRAQADSFRSELVSAARKGEAFNVNSGLPESMQQADKEISWYEFACDYVDAKWPKSAATTRRTIAEAMTAVTCSMFTTDRGQPDGVQLRSALKRYAFNTSRRASPEIPEHTMHALRWASRHTRPAADLKDPQVLRRILDDLATRLDDTARAPSVVSRWRRILHNAVEYAIECKILTTNPIPALKWKPARTVQAVDSRRVANPTQVRALLKAVSMRAPHLVAFYACLYFAALRPEEAAGLSKQNLTLPAEGWGEIHLERARPHAGSEWTNSGDKRDNRQLKQRAIGETRTVPCPPELTALLHRHIKRFGTTADGRLFVGQRNADHLPVLTVTRTWARAREAVFGEIAGTSHVAARPYDLRHAAVSTWLNAGVPATQVAEWAGHSVDVLLATYAKCIDGEAQRNRAKIDQALGRSPSP</sequence>
<dbReference type="GO" id="GO:0003677">
    <property type="term" value="F:DNA binding"/>
    <property type="evidence" value="ECO:0007669"/>
    <property type="project" value="InterPro"/>
</dbReference>
<dbReference type="InterPro" id="IPR002104">
    <property type="entry name" value="Integrase_catalytic"/>
</dbReference>
<protein>
    <submittedName>
        <fullName evidence="3">Tyrosine-type recombinase/integrase</fullName>
    </submittedName>
</protein>
<dbReference type="InterPro" id="IPR013762">
    <property type="entry name" value="Integrase-like_cat_sf"/>
</dbReference>